<dbReference type="STRING" id="1076935.U4LJC8"/>
<dbReference type="InterPro" id="IPR036770">
    <property type="entry name" value="Ankyrin_rpt-contain_sf"/>
</dbReference>
<dbReference type="PROSITE" id="PS50297">
    <property type="entry name" value="ANK_REP_REGION"/>
    <property type="match status" value="1"/>
</dbReference>
<accession>U4LJC8</accession>
<dbReference type="eggNOG" id="KOG4177">
    <property type="taxonomic scope" value="Eukaryota"/>
</dbReference>
<dbReference type="SMART" id="SM00248">
    <property type="entry name" value="ANK"/>
    <property type="match status" value="3"/>
</dbReference>
<name>U4LJC8_PYROM</name>
<proteinExistence type="predicted"/>
<dbReference type="OrthoDB" id="194358at2759"/>
<gene>
    <name evidence="4" type="ORF">PCON_12152</name>
</gene>
<dbReference type="AlphaFoldDB" id="U4LJC8"/>
<dbReference type="InterPro" id="IPR002110">
    <property type="entry name" value="Ankyrin_rpt"/>
</dbReference>
<evidence type="ECO:0000256" key="3">
    <source>
        <dbReference type="PROSITE-ProRule" id="PRU00023"/>
    </source>
</evidence>
<feature type="repeat" description="ANK" evidence="3">
    <location>
        <begin position="182"/>
        <end position="214"/>
    </location>
</feature>
<evidence type="ECO:0000256" key="2">
    <source>
        <dbReference type="ARBA" id="ARBA00023043"/>
    </source>
</evidence>
<dbReference type="Proteomes" id="UP000018144">
    <property type="component" value="Unassembled WGS sequence"/>
</dbReference>
<organism evidence="4 5">
    <name type="scientific">Pyronema omphalodes (strain CBS 100304)</name>
    <name type="common">Pyronema confluens</name>
    <dbReference type="NCBI Taxonomy" id="1076935"/>
    <lineage>
        <taxon>Eukaryota</taxon>
        <taxon>Fungi</taxon>
        <taxon>Dikarya</taxon>
        <taxon>Ascomycota</taxon>
        <taxon>Pezizomycotina</taxon>
        <taxon>Pezizomycetes</taxon>
        <taxon>Pezizales</taxon>
        <taxon>Pyronemataceae</taxon>
        <taxon>Pyronema</taxon>
    </lineage>
</organism>
<reference evidence="4 5" key="1">
    <citation type="journal article" date="2013" name="PLoS Genet.">
        <title>The genome and development-dependent transcriptomes of Pyronema confluens: a window into fungal evolution.</title>
        <authorList>
            <person name="Traeger S."/>
            <person name="Altegoer F."/>
            <person name="Freitag M."/>
            <person name="Gabaldon T."/>
            <person name="Kempken F."/>
            <person name="Kumar A."/>
            <person name="Marcet-Houben M."/>
            <person name="Poggeler S."/>
            <person name="Stajich J.E."/>
            <person name="Nowrousian M."/>
        </authorList>
    </citation>
    <scope>NUCLEOTIDE SEQUENCE [LARGE SCALE GENOMIC DNA]</scope>
    <source>
        <strain evidence="5">CBS 100304</strain>
        <tissue evidence="4">Vegetative mycelium</tissue>
    </source>
</reference>
<evidence type="ECO:0000313" key="5">
    <source>
        <dbReference type="Proteomes" id="UP000018144"/>
    </source>
</evidence>
<evidence type="ECO:0000256" key="1">
    <source>
        <dbReference type="ARBA" id="ARBA00022737"/>
    </source>
</evidence>
<protein>
    <submittedName>
        <fullName evidence="4">Similar to Putative ankyrin repeat protein FPV162 acc. no. Q9J569</fullName>
    </submittedName>
</protein>
<dbReference type="EMBL" id="HF935720">
    <property type="protein sequence ID" value="CCX12558.1"/>
    <property type="molecule type" value="Genomic_DNA"/>
</dbReference>
<dbReference type="Gene3D" id="1.25.40.20">
    <property type="entry name" value="Ankyrin repeat-containing domain"/>
    <property type="match status" value="2"/>
</dbReference>
<dbReference type="PANTHER" id="PTHR24198:SF165">
    <property type="entry name" value="ANKYRIN REPEAT-CONTAINING PROTEIN-RELATED"/>
    <property type="match status" value="1"/>
</dbReference>
<dbReference type="SUPFAM" id="SSF48403">
    <property type="entry name" value="Ankyrin repeat"/>
    <property type="match status" value="1"/>
</dbReference>
<evidence type="ECO:0000313" key="4">
    <source>
        <dbReference type="EMBL" id="CCX12558.1"/>
    </source>
</evidence>
<dbReference type="PANTHER" id="PTHR24198">
    <property type="entry name" value="ANKYRIN REPEAT AND PROTEIN KINASE DOMAIN-CONTAINING PROTEIN"/>
    <property type="match status" value="1"/>
</dbReference>
<keyword evidence="2 3" id="KW-0040">ANK repeat</keyword>
<dbReference type="PROSITE" id="PS50088">
    <property type="entry name" value="ANK_REPEAT"/>
    <property type="match status" value="1"/>
</dbReference>
<sequence length="243" mass="26940">MGLATIPPELLIAVGEVCSLGTLSSLCRINWRFHHLLNPLLHKRGVQLANTSRSYTTNPAAYAIAHNRPSLVEKFLDFGMDPNTWWDIEDVTLYKMPLLCHSVISGKKDTVIARTLLERGADVNVEDGRGNTPLLLATRIFLRQVSEPSELSESYGSFGPSLNDWAILLLQYGAKVDHMDRHGHTALHMAASWGLTEVMPTLLNHGMDVNMLSHMGYTPLYHALVNHQGKAAIYLREMGGTEG</sequence>
<keyword evidence="5" id="KW-1185">Reference proteome</keyword>
<keyword evidence="1" id="KW-0677">Repeat</keyword>
<dbReference type="Pfam" id="PF12796">
    <property type="entry name" value="Ank_2"/>
    <property type="match status" value="1"/>
</dbReference>